<dbReference type="EMBL" id="QXGD01007010">
    <property type="protein sequence ID" value="KAE9161757.1"/>
    <property type="molecule type" value="Genomic_DNA"/>
</dbReference>
<evidence type="ECO:0000313" key="28">
    <source>
        <dbReference type="Proteomes" id="UP000488956"/>
    </source>
</evidence>
<dbReference type="Proteomes" id="UP000433483">
    <property type="component" value="Unassembled WGS sequence"/>
</dbReference>
<evidence type="ECO:0000313" key="10">
    <source>
        <dbReference type="EMBL" id="KAE9076508.1"/>
    </source>
</evidence>
<dbReference type="OrthoDB" id="406631at2759"/>
<dbReference type="EMBL" id="QXFZ01009208">
    <property type="protein sequence ID" value="KAE9054919.1"/>
    <property type="molecule type" value="Genomic_DNA"/>
</dbReference>
<sequence length="41" mass="4300">MKVFATAAALLTAHTATAGYVTTSGTNFELDGKPFYIFGTN</sequence>
<evidence type="ECO:0000313" key="15">
    <source>
        <dbReference type="EMBL" id="KAE9177192.1"/>
    </source>
</evidence>
<dbReference type="EMBL" id="QXGD01002898">
    <property type="protein sequence ID" value="KAE9182851.1"/>
    <property type="molecule type" value="Genomic_DNA"/>
</dbReference>
<keyword evidence="1" id="KW-0732">Signal</keyword>
<evidence type="ECO:0000313" key="13">
    <source>
        <dbReference type="EMBL" id="KAE9158025.1"/>
    </source>
</evidence>
<dbReference type="EMBL" id="QXFW01011223">
    <property type="protein sequence ID" value="KAE8952092.1"/>
    <property type="molecule type" value="Genomic_DNA"/>
</dbReference>
<feature type="signal peptide" evidence="1">
    <location>
        <begin position="1"/>
        <end position="18"/>
    </location>
</feature>
<evidence type="ECO:0000313" key="20">
    <source>
        <dbReference type="Proteomes" id="UP000429523"/>
    </source>
</evidence>
<evidence type="ECO:0000313" key="4">
    <source>
        <dbReference type="EMBL" id="KAE8952092.1"/>
    </source>
</evidence>
<protein>
    <submittedName>
        <fullName evidence="4">Uncharacterized protein</fullName>
    </submittedName>
</protein>
<evidence type="ECO:0000313" key="5">
    <source>
        <dbReference type="EMBL" id="KAE8974130.1"/>
    </source>
</evidence>
<evidence type="ECO:0000313" key="21">
    <source>
        <dbReference type="Proteomes" id="UP000433483"/>
    </source>
</evidence>
<dbReference type="EMBL" id="QXGF01002506">
    <property type="protein sequence ID" value="KAE8924393.1"/>
    <property type="molecule type" value="Genomic_DNA"/>
</dbReference>
<dbReference type="Proteomes" id="UP000441208">
    <property type="component" value="Unassembled WGS sequence"/>
</dbReference>
<dbReference type="Proteomes" id="UP000429523">
    <property type="component" value="Unassembled WGS sequence"/>
</dbReference>
<dbReference type="Proteomes" id="UP000476176">
    <property type="component" value="Unassembled WGS sequence"/>
</dbReference>
<evidence type="ECO:0000313" key="7">
    <source>
        <dbReference type="EMBL" id="KAE9055264.1"/>
    </source>
</evidence>
<evidence type="ECO:0000313" key="24">
    <source>
        <dbReference type="Proteomes" id="UP000440732"/>
    </source>
</evidence>
<proteinExistence type="predicted"/>
<dbReference type="EMBL" id="QXFZ01002497">
    <property type="protein sequence ID" value="KAE9076508.1"/>
    <property type="molecule type" value="Genomic_DNA"/>
</dbReference>
<evidence type="ECO:0000313" key="27">
    <source>
        <dbReference type="Proteomes" id="UP000476176"/>
    </source>
</evidence>
<dbReference type="Proteomes" id="UP000437068">
    <property type="component" value="Unassembled WGS sequence"/>
</dbReference>
<dbReference type="AlphaFoldDB" id="A0A6A3G434"/>
<dbReference type="EMBL" id="QXGC01002517">
    <property type="protein sequence ID" value="KAE9185060.1"/>
    <property type="molecule type" value="Genomic_DNA"/>
</dbReference>
<name>A0A6A3G434_9STRA</name>
<dbReference type="EMBL" id="QXGB01002520">
    <property type="protein sequence ID" value="KAE9177192.1"/>
    <property type="molecule type" value="Genomic_DNA"/>
</dbReference>
<gene>
    <name evidence="19" type="ORF">PF001_g25453</name>
    <name evidence="18" type="ORF">PF001_g33076</name>
    <name evidence="16" type="ORF">PF002_g26874</name>
    <name evidence="14" type="ORF">PF002_g32291</name>
    <name evidence="17" type="ORF">PF004_g23479</name>
    <name evidence="13" type="ORF">PF004_g32013</name>
    <name evidence="15" type="ORF">PF005_g24602</name>
    <name evidence="12" type="ORF">PF005_g33355</name>
    <name evidence="11" type="ORF">PF006_g25496</name>
    <name evidence="7" type="ORF">PF006_g33014</name>
    <name evidence="10" type="ORF">PF007_g24602</name>
    <name evidence="6" type="ORF">PF007_g32485</name>
    <name evidence="3" type="ORF">PF009_g25369</name>
    <name evidence="2" type="ORF">PF009_g32859</name>
    <name evidence="9" type="ORF">PF010_g25623</name>
    <name evidence="8" type="ORF">PF010_g31653</name>
    <name evidence="5" type="ORF">PF011_g24982</name>
    <name evidence="4" type="ORF">PF011_g32796</name>
</gene>
<evidence type="ECO:0000313" key="11">
    <source>
        <dbReference type="EMBL" id="KAE9088796.1"/>
    </source>
</evidence>
<evidence type="ECO:0000313" key="8">
    <source>
        <dbReference type="EMBL" id="KAE9056727.1"/>
    </source>
</evidence>
<evidence type="ECO:0000313" key="23">
    <source>
        <dbReference type="Proteomes" id="UP000440367"/>
    </source>
</evidence>
<reference evidence="26 27" key="1">
    <citation type="submission" date="2018-09" db="EMBL/GenBank/DDBJ databases">
        <title>Genomic investigation of the strawberry pathogen Phytophthora fragariae indicates pathogenicity is determined by transcriptional variation in three key races.</title>
        <authorList>
            <person name="Adams T.M."/>
            <person name="Armitage A.D."/>
            <person name="Sobczyk M.K."/>
            <person name="Bates H.J."/>
            <person name="Dunwell J.M."/>
            <person name="Nellist C.F."/>
            <person name="Harrison R.J."/>
        </authorList>
    </citation>
    <scope>NUCLEOTIDE SEQUENCE [LARGE SCALE GENOMIC DNA]</scope>
    <source>
        <strain evidence="18 22">A4</strain>
        <strain evidence="14 23">BC-1</strain>
        <strain evidence="13 27">BC-23</strain>
        <strain evidence="12 21">NOV-27</strain>
        <strain evidence="7 24">NOV-5</strain>
        <strain evidence="6 25">NOV-71</strain>
        <strain evidence="2 20">NOV-9</strain>
        <strain evidence="8 28">ONT-3</strain>
        <strain evidence="4 26">SCRP245</strain>
    </source>
</reference>
<dbReference type="EMBL" id="QXGA01010583">
    <property type="protein sequence ID" value="KAE9055264.1"/>
    <property type="molecule type" value="Genomic_DNA"/>
</dbReference>
<dbReference type="EMBL" id="QXGE01010936">
    <property type="protein sequence ID" value="KAE9259309.1"/>
    <property type="molecule type" value="Genomic_DNA"/>
</dbReference>
<evidence type="ECO:0000313" key="2">
    <source>
        <dbReference type="EMBL" id="KAE8916818.1"/>
    </source>
</evidence>
<evidence type="ECO:0000313" key="22">
    <source>
        <dbReference type="Proteomes" id="UP000437068"/>
    </source>
</evidence>
<evidence type="ECO:0000313" key="16">
    <source>
        <dbReference type="EMBL" id="KAE9182851.1"/>
    </source>
</evidence>
<dbReference type="Proteomes" id="UP000440732">
    <property type="component" value="Unassembled WGS sequence"/>
</dbReference>
<evidence type="ECO:0000313" key="9">
    <source>
        <dbReference type="EMBL" id="KAE9072096.1"/>
    </source>
</evidence>
<evidence type="ECO:0000313" key="3">
    <source>
        <dbReference type="EMBL" id="KAE8924393.1"/>
    </source>
</evidence>
<dbReference type="Proteomes" id="UP000460718">
    <property type="component" value="Unassembled WGS sequence"/>
</dbReference>
<dbReference type="EMBL" id="QXGE01002987">
    <property type="protein sequence ID" value="KAE9277850.1"/>
    <property type="molecule type" value="Genomic_DNA"/>
</dbReference>
<dbReference type="EMBL" id="QXFW01002949">
    <property type="protein sequence ID" value="KAE8974130.1"/>
    <property type="molecule type" value="Genomic_DNA"/>
</dbReference>
<dbReference type="EMBL" id="QXFX01002980">
    <property type="protein sequence ID" value="KAE9072096.1"/>
    <property type="molecule type" value="Genomic_DNA"/>
</dbReference>
<evidence type="ECO:0000313" key="12">
    <source>
        <dbReference type="EMBL" id="KAE9155754.1"/>
    </source>
</evidence>
<dbReference type="EMBL" id="QXGF01008912">
    <property type="protein sequence ID" value="KAE8916818.1"/>
    <property type="molecule type" value="Genomic_DNA"/>
</dbReference>
<dbReference type="EMBL" id="QXGA01003009">
    <property type="protein sequence ID" value="KAE9088796.1"/>
    <property type="molecule type" value="Genomic_DNA"/>
</dbReference>
<accession>A0A6A3G434</accession>
<comment type="caution">
    <text evidence="4">The sequence shown here is derived from an EMBL/GenBank/DDBJ whole genome shotgun (WGS) entry which is preliminary data.</text>
</comment>
<evidence type="ECO:0000313" key="17">
    <source>
        <dbReference type="EMBL" id="KAE9185060.1"/>
    </source>
</evidence>
<evidence type="ECO:0000313" key="6">
    <source>
        <dbReference type="EMBL" id="KAE9054919.1"/>
    </source>
</evidence>
<evidence type="ECO:0000313" key="18">
    <source>
        <dbReference type="EMBL" id="KAE9259309.1"/>
    </source>
</evidence>
<evidence type="ECO:0000313" key="14">
    <source>
        <dbReference type="EMBL" id="KAE9161757.1"/>
    </source>
</evidence>
<dbReference type="Proteomes" id="UP000488956">
    <property type="component" value="Unassembled WGS sequence"/>
</dbReference>
<dbReference type="EMBL" id="QXGB01010570">
    <property type="protein sequence ID" value="KAE9155754.1"/>
    <property type="molecule type" value="Genomic_DNA"/>
</dbReference>
<feature type="non-terminal residue" evidence="4">
    <location>
        <position position="41"/>
    </location>
</feature>
<evidence type="ECO:0000256" key="1">
    <source>
        <dbReference type="SAM" id="SignalP"/>
    </source>
</evidence>
<evidence type="ECO:0000313" key="26">
    <source>
        <dbReference type="Proteomes" id="UP000460718"/>
    </source>
</evidence>
<keyword evidence="21" id="KW-1185">Reference proteome</keyword>
<evidence type="ECO:0000313" key="19">
    <source>
        <dbReference type="EMBL" id="KAE9277850.1"/>
    </source>
</evidence>
<dbReference type="Proteomes" id="UP000440367">
    <property type="component" value="Unassembled WGS sequence"/>
</dbReference>
<dbReference type="EMBL" id="QXFX01007566">
    <property type="protein sequence ID" value="KAE9056727.1"/>
    <property type="molecule type" value="Genomic_DNA"/>
</dbReference>
<dbReference type="EMBL" id="QXGC01009094">
    <property type="protein sequence ID" value="KAE9158025.1"/>
    <property type="molecule type" value="Genomic_DNA"/>
</dbReference>
<feature type="chain" id="PRO_5036163886" evidence="1">
    <location>
        <begin position="19"/>
        <end position="41"/>
    </location>
</feature>
<organism evidence="4 26">
    <name type="scientific">Phytophthora fragariae</name>
    <dbReference type="NCBI Taxonomy" id="53985"/>
    <lineage>
        <taxon>Eukaryota</taxon>
        <taxon>Sar</taxon>
        <taxon>Stramenopiles</taxon>
        <taxon>Oomycota</taxon>
        <taxon>Peronosporomycetes</taxon>
        <taxon>Peronosporales</taxon>
        <taxon>Peronosporaceae</taxon>
        <taxon>Phytophthora</taxon>
    </lineage>
</organism>
<evidence type="ECO:0000313" key="25">
    <source>
        <dbReference type="Proteomes" id="UP000441208"/>
    </source>
</evidence>
<dbReference type="Gene3D" id="3.20.20.80">
    <property type="entry name" value="Glycosidases"/>
    <property type="match status" value="1"/>
</dbReference>